<feature type="transmembrane region" description="Helical" evidence="1">
    <location>
        <begin position="73"/>
        <end position="93"/>
    </location>
</feature>
<dbReference type="STRING" id="1162668.LFE_0159"/>
<evidence type="ECO:0000313" key="2">
    <source>
        <dbReference type="EMBL" id="BAM05887.1"/>
    </source>
</evidence>
<keyword evidence="1" id="KW-0472">Membrane</keyword>
<protein>
    <recommendedName>
        <fullName evidence="4">MerC domain-containing protein</fullName>
    </recommendedName>
</protein>
<evidence type="ECO:0008006" key="4">
    <source>
        <dbReference type="Google" id="ProtNLM"/>
    </source>
</evidence>
<feature type="transmembrane region" description="Helical" evidence="1">
    <location>
        <begin position="122"/>
        <end position="139"/>
    </location>
</feature>
<reference evidence="3" key="2">
    <citation type="submission" date="2012-03" db="EMBL/GenBank/DDBJ databases">
        <title>The complete genome sequence of the pioneer microbe on fresh volcanic deposit, Leptospirillum ferrooxidans strain C2-3.</title>
        <authorList>
            <person name="Fujimura R."/>
            <person name="Sato Y."/>
            <person name="Nishizawa T."/>
            <person name="Nanba K."/>
            <person name="Oshima K."/>
            <person name="Hattori M."/>
            <person name="Kamijo T."/>
            <person name="Ohta H."/>
        </authorList>
    </citation>
    <scope>NUCLEOTIDE SEQUENCE [LARGE SCALE GENOMIC DNA]</scope>
    <source>
        <strain evidence="3">C2-3</strain>
    </source>
</reference>
<reference evidence="2 3" key="1">
    <citation type="journal article" date="2012" name="J. Bacteriol.">
        <title>Complete Genome Sequence of Leptospirillum ferrooxidans Strain C2-3, Isolated from a Fresh Volcanic Ash Deposit on the Island of Miyake, Japan.</title>
        <authorList>
            <person name="Fujimura R."/>
            <person name="Sato Y."/>
            <person name="Nishizawa T."/>
            <person name="Oshima K."/>
            <person name="Kim S.-W."/>
            <person name="Hattori M."/>
            <person name="Kamijo T."/>
            <person name="Ohta H."/>
        </authorList>
    </citation>
    <scope>NUCLEOTIDE SEQUENCE [LARGE SCALE GENOMIC DNA]</scope>
    <source>
        <strain evidence="2 3">C2-3</strain>
    </source>
</reference>
<gene>
    <name evidence="2" type="ordered locus">LFE_0159</name>
</gene>
<evidence type="ECO:0000256" key="1">
    <source>
        <dbReference type="SAM" id="Phobius"/>
    </source>
</evidence>
<keyword evidence="3" id="KW-1185">Reference proteome</keyword>
<keyword evidence="1" id="KW-0812">Transmembrane</keyword>
<dbReference type="KEGG" id="lfc:LFE_0159"/>
<dbReference type="PATRIC" id="fig|1162668.3.peg.188"/>
<organism evidence="2 3">
    <name type="scientific">Leptospirillum ferrooxidans (strain C2-3)</name>
    <dbReference type="NCBI Taxonomy" id="1162668"/>
    <lineage>
        <taxon>Bacteria</taxon>
        <taxon>Pseudomonadati</taxon>
        <taxon>Nitrospirota</taxon>
        <taxon>Nitrospiria</taxon>
        <taxon>Nitrospirales</taxon>
        <taxon>Nitrospiraceae</taxon>
        <taxon>Leptospirillum</taxon>
    </lineage>
</organism>
<feature type="transmembrane region" description="Helical" evidence="1">
    <location>
        <begin position="34"/>
        <end position="67"/>
    </location>
</feature>
<name>I0IKT8_LEPFC</name>
<feature type="transmembrane region" description="Helical" evidence="1">
    <location>
        <begin position="100"/>
        <end position="116"/>
    </location>
</feature>
<dbReference type="AlphaFoldDB" id="I0IKT8"/>
<dbReference type="Proteomes" id="UP000007382">
    <property type="component" value="Chromosome"/>
</dbReference>
<sequence>MDEKIYMLERDSMDNKNLKKSSGVRSNEPQSSGIMAVGAALMTFVAVSCCAGVPALLSFIGTIGLGVLIKKHLLFPLMLASLMMGSWGAFLSYRNHQNGWFLAGYLLCALGIPMGMKFYHPLMYAGLAGLLLLTGSELFRRRKKTAFCG</sequence>
<evidence type="ECO:0000313" key="3">
    <source>
        <dbReference type="Proteomes" id="UP000007382"/>
    </source>
</evidence>
<accession>I0IKT8</accession>
<proteinExistence type="predicted"/>
<keyword evidence="1" id="KW-1133">Transmembrane helix</keyword>
<dbReference type="EMBL" id="AP012342">
    <property type="protein sequence ID" value="BAM05887.1"/>
    <property type="molecule type" value="Genomic_DNA"/>
</dbReference>
<dbReference type="HOGENOM" id="CLU_1747377_0_0_0"/>